<dbReference type="EMBL" id="CADCTV010000268">
    <property type="protein sequence ID" value="CAA9312540.1"/>
    <property type="molecule type" value="Genomic_DNA"/>
</dbReference>
<name>A0A6J4KRM5_9BACT</name>
<accession>A0A6J4KRM5</accession>
<reference evidence="1" key="1">
    <citation type="submission" date="2020-02" db="EMBL/GenBank/DDBJ databases">
        <authorList>
            <person name="Meier V. D."/>
        </authorList>
    </citation>
    <scope>NUCLEOTIDE SEQUENCE</scope>
    <source>
        <strain evidence="1">AVDCRST_MAG89</strain>
    </source>
</reference>
<protein>
    <submittedName>
        <fullName evidence="1">Uncharacterized protein</fullName>
    </submittedName>
</protein>
<dbReference type="AlphaFoldDB" id="A0A6J4KRM5"/>
<gene>
    <name evidence="1" type="ORF">AVDCRST_MAG89-1208</name>
</gene>
<organism evidence="1">
    <name type="scientific">uncultured Gemmatimonadota bacterium</name>
    <dbReference type="NCBI Taxonomy" id="203437"/>
    <lineage>
        <taxon>Bacteria</taxon>
        <taxon>Pseudomonadati</taxon>
        <taxon>Gemmatimonadota</taxon>
        <taxon>environmental samples</taxon>
    </lineage>
</organism>
<proteinExistence type="predicted"/>
<feature type="non-terminal residue" evidence="1">
    <location>
        <position position="31"/>
    </location>
</feature>
<dbReference type="PROSITE" id="PS51257">
    <property type="entry name" value="PROKAR_LIPOPROTEIN"/>
    <property type="match status" value="1"/>
</dbReference>
<evidence type="ECO:0000313" key="1">
    <source>
        <dbReference type="EMBL" id="CAA9312540.1"/>
    </source>
</evidence>
<sequence>MHKSTLSILLLAAATAACDAGPTAGNTSAPP</sequence>